<dbReference type="EMBL" id="JAEOAQ010000001">
    <property type="protein sequence ID" value="KAG5422187.1"/>
    <property type="molecule type" value="Genomic_DNA"/>
</dbReference>
<feature type="compositionally biased region" description="Polar residues" evidence="3">
    <location>
        <begin position="600"/>
        <end position="611"/>
    </location>
</feature>
<name>A0A8H7ZHK3_9ASCO</name>
<dbReference type="GO" id="GO:0003729">
    <property type="term" value="F:mRNA binding"/>
    <property type="evidence" value="ECO:0007669"/>
    <property type="project" value="TreeGrafter"/>
</dbReference>
<reference evidence="5 6" key="1">
    <citation type="submission" date="2020-12" db="EMBL/GenBank/DDBJ databases">
        <title>Effect of drift, selection, and recombination on the evolution of hybrid genomes in Candida yeast pathogens.</title>
        <authorList>
            <person name="Mixao V."/>
            <person name="Ksiezopolska E."/>
            <person name="Saus E."/>
            <person name="Boekhout T."/>
            <person name="Gacser A."/>
            <person name="Gabaldon T."/>
        </authorList>
    </citation>
    <scope>NUCLEOTIDE SEQUENCE [LARGE SCALE GENOMIC DNA]</scope>
    <source>
        <strain evidence="5 6">BP57</strain>
    </source>
</reference>
<feature type="compositionally biased region" description="Acidic residues" evidence="3">
    <location>
        <begin position="340"/>
        <end position="355"/>
    </location>
</feature>
<feature type="region of interest" description="Disordered" evidence="3">
    <location>
        <begin position="600"/>
        <end position="638"/>
    </location>
</feature>
<evidence type="ECO:0000256" key="1">
    <source>
        <dbReference type="ARBA" id="ARBA00022884"/>
    </source>
</evidence>
<comment type="caution">
    <text evidence="5">The sequence shown here is derived from an EMBL/GenBank/DDBJ whole genome shotgun (WGS) entry which is preliminary data.</text>
</comment>
<dbReference type="PANTHER" id="PTHR48025">
    <property type="entry name" value="OS02G0815200 PROTEIN"/>
    <property type="match status" value="1"/>
</dbReference>
<dbReference type="PANTHER" id="PTHR48025:SF1">
    <property type="entry name" value="RRM DOMAIN-CONTAINING PROTEIN"/>
    <property type="match status" value="1"/>
</dbReference>
<feature type="compositionally biased region" description="Polar residues" evidence="3">
    <location>
        <begin position="257"/>
        <end position="279"/>
    </location>
</feature>
<dbReference type="InterPro" id="IPR000504">
    <property type="entry name" value="RRM_dom"/>
</dbReference>
<evidence type="ECO:0000256" key="3">
    <source>
        <dbReference type="SAM" id="MobiDB-lite"/>
    </source>
</evidence>
<feature type="compositionally biased region" description="Polar residues" evidence="3">
    <location>
        <begin position="32"/>
        <end position="43"/>
    </location>
</feature>
<feature type="compositionally biased region" description="Polar residues" evidence="3">
    <location>
        <begin position="52"/>
        <end position="70"/>
    </location>
</feature>
<dbReference type="SUPFAM" id="SSF54928">
    <property type="entry name" value="RNA-binding domain, RBD"/>
    <property type="match status" value="1"/>
</dbReference>
<dbReference type="InterPro" id="IPR012677">
    <property type="entry name" value="Nucleotide-bd_a/b_plait_sf"/>
</dbReference>
<keyword evidence="1 2" id="KW-0694">RNA-binding</keyword>
<sequence>MKKQEHQADAGPSERPRKQRSRTFNRHAIPSAATSKQNSNMQQPPRHESVPSARNTTYSNTRRISHLGSNQQQQSQQQKSQQQQKQTQQQKQQQQQPQQQRQKQESSGLPRSSRIEEAIALSDSRPSSSTFIKRNTSSLSPGNSEIKPLPFVVEISNIPPNTSQIDIEDLIQETASEESFKIIKIFTAVPARAVLRIENLAVCNSIVQALNSYQWRNYTLAAELKLDATEKSSQFSGSANESFKPEFNRSYIPPQYRQPSLSRKNNSFYRPQRSTNSTMSSFDSRRSTTASSRASSRGSSIFSNYNHRHSSNLSTISSGSVQEKPQISSYSEGVSLQGVEEAEPVIEDGKEDEEHDGTNKQQEEPVNAVAESSSIDDHISDDFIEIPEGEGDNPDRLIKVSPTRLFVGNVPYTSTWASLRRFLIERANEIDPDNNISILRVEIPVSHMSLNEGFFYGQGGIGQPQIVSRSRGFAIVTTKSRASSEKLIKLLNNVEFEGRALTIRYDKFPQFDNYIVQQLHRPPAYSRNVNTFGGPFYNSSSYGQAQGYNQQMPPVPFVPQQALYNAQQKFNSTHPTSSSLLSNLAFERNSLQQKIYYRNTPNSQTPYSTSAPTLQGQPPPPGPTPLMQPSNMTALSNPNQNPLASGYYYMPYYYQGSPQSRSNMYQQYGVPLGSPSNPAGPASVPSQYHDQYMATPQASERTPVAGSSIDEQQETSDLFQNLSLDEK</sequence>
<feature type="domain" description="RRM" evidence="4">
    <location>
        <begin position="403"/>
        <end position="508"/>
    </location>
</feature>
<feature type="compositionally biased region" description="Polar residues" evidence="3">
    <location>
        <begin position="684"/>
        <end position="700"/>
    </location>
</feature>
<feature type="compositionally biased region" description="Basic and acidic residues" evidence="3">
    <location>
        <begin position="1"/>
        <end position="16"/>
    </location>
</feature>
<dbReference type="RefSeq" id="XP_067551303.1">
    <property type="nucleotide sequence ID" value="XM_067690010.1"/>
</dbReference>
<dbReference type="InterPro" id="IPR050502">
    <property type="entry name" value="Euk_RNA-bind_prot"/>
</dbReference>
<feature type="compositionally biased region" description="Polar residues" evidence="3">
    <location>
        <begin position="311"/>
        <end position="334"/>
    </location>
</feature>
<evidence type="ECO:0000313" key="5">
    <source>
        <dbReference type="EMBL" id="KAG5422187.1"/>
    </source>
</evidence>
<feature type="compositionally biased region" description="Pro residues" evidence="3">
    <location>
        <begin position="617"/>
        <end position="626"/>
    </location>
</feature>
<evidence type="ECO:0000259" key="4">
    <source>
        <dbReference type="PROSITE" id="PS50102"/>
    </source>
</evidence>
<dbReference type="PROSITE" id="PS50102">
    <property type="entry name" value="RRM"/>
    <property type="match status" value="1"/>
</dbReference>
<dbReference type="Proteomes" id="UP000669133">
    <property type="component" value="Unassembled WGS sequence"/>
</dbReference>
<dbReference type="SMART" id="SM00360">
    <property type="entry name" value="RRM"/>
    <property type="match status" value="1"/>
</dbReference>
<feature type="compositionally biased region" description="Polar residues" evidence="3">
    <location>
        <begin position="715"/>
        <end position="727"/>
    </location>
</feature>
<feature type="region of interest" description="Disordered" evidence="3">
    <location>
        <begin position="235"/>
        <end position="378"/>
    </location>
</feature>
<dbReference type="Gene3D" id="3.30.70.330">
    <property type="match status" value="1"/>
</dbReference>
<accession>A0A8H7ZHK3</accession>
<protein>
    <recommendedName>
        <fullName evidence="4">RRM domain-containing protein</fullName>
    </recommendedName>
</protein>
<keyword evidence="6" id="KW-1185">Reference proteome</keyword>
<dbReference type="AlphaFoldDB" id="A0A8H7ZHK3"/>
<feature type="compositionally biased region" description="Polar residues" evidence="3">
    <location>
        <begin position="627"/>
        <end position="638"/>
    </location>
</feature>
<feature type="region of interest" description="Disordered" evidence="3">
    <location>
        <begin position="1"/>
        <end position="145"/>
    </location>
</feature>
<evidence type="ECO:0000256" key="2">
    <source>
        <dbReference type="PROSITE-ProRule" id="PRU00176"/>
    </source>
</evidence>
<feature type="compositionally biased region" description="Low complexity" evidence="3">
    <location>
        <begin position="71"/>
        <end position="107"/>
    </location>
</feature>
<dbReference type="InterPro" id="IPR035979">
    <property type="entry name" value="RBD_domain_sf"/>
</dbReference>
<feature type="compositionally biased region" description="Low complexity" evidence="3">
    <location>
        <begin position="287"/>
        <end position="303"/>
    </location>
</feature>
<gene>
    <name evidence="5" type="ORF">I9W82_001282</name>
</gene>
<dbReference type="GeneID" id="93649911"/>
<feature type="region of interest" description="Disordered" evidence="3">
    <location>
        <begin position="665"/>
        <end position="727"/>
    </location>
</feature>
<dbReference type="OrthoDB" id="1099063at2759"/>
<proteinExistence type="predicted"/>
<organism evidence="5 6">
    <name type="scientific">Candida metapsilosis</name>
    <dbReference type="NCBI Taxonomy" id="273372"/>
    <lineage>
        <taxon>Eukaryota</taxon>
        <taxon>Fungi</taxon>
        <taxon>Dikarya</taxon>
        <taxon>Ascomycota</taxon>
        <taxon>Saccharomycotina</taxon>
        <taxon>Pichiomycetes</taxon>
        <taxon>Debaryomycetaceae</taxon>
        <taxon>Candida/Lodderomyces clade</taxon>
        <taxon>Candida</taxon>
    </lineage>
</organism>
<feature type="compositionally biased region" description="Polar residues" evidence="3">
    <location>
        <begin position="124"/>
        <end position="143"/>
    </location>
</feature>
<evidence type="ECO:0000313" key="6">
    <source>
        <dbReference type="Proteomes" id="UP000669133"/>
    </source>
</evidence>